<evidence type="ECO:0000313" key="3">
    <source>
        <dbReference type="EMBL" id="KGQ22902.2"/>
    </source>
</evidence>
<dbReference type="Pfam" id="PF13279">
    <property type="entry name" value="4HBT_2"/>
    <property type="match status" value="1"/>
</dbReference>
<dbReference type="PANTHER" id="PTHR31793:SF27">
    <property type="entry name" value="NOVEL THIOESTERASE SUPERFAMILY DOMAIN AND SAPOSIN A-TYPE DOMAIN CONTAINING PROTEIN (0610012H03RIK)"/>
    <property type="match status" value="1"/>
</dbReference>
<protein>
    <submittedName>
        <fullName evidence="3">Esterase</fullName>
    </submittedName>
</protein>
<dbReference type="Gene3D" id="3.10.129.10">
    <property type="entry name" value="Hotdog Thioesterase"/>
    <property type="match status" value="1"/>
</dbReference>
<dbReference type="RefSeq" id="WP_038060888.1">
    <property type="nucleotide sequence ID" value="NZ_JPSL02000039.1"/>
</dbReference>
<dbReference type="InterPro" id="IPR050563">
    <property type="entry name" value="4-hydroxybenzoyl-CoA_TE"/>
</dbReference>
<comment type="caution">
    <text evidence="3">The sequence shown here is derived from an EMBL/GenBank/DDBJ whole genome shotgun (WGS) entry which is preliminary data.</text>
</comment>
<dbReference type="InterPro" id="IPR029069">
    <property type="entry name" value="HotDog_dom_sf"/>
</dbReference>
<dbReference type="CDD" id="cd00586">
    <property type="entry name" value="4HBT"/>
    <property type="match status" value="1"/>
</dbReference>
<dbReference type="AlphaFoldDB" id="A0A0A2WVS9"/>
<dbReference type="EMBL" id="JPSL02000039">
    <property type="protein sequence ID" value="KGQ22902.2"/>
    <property type="molecule type" value="Genomic_DNA"/>
</dbReference>
<dbReference type="OrthoDB" id="9799036at2"/>
<evidence type="ECO:0000256" key="1">
    <source>
        <dbReference type="ARBA" id="ARBA00005953"/>
    </source>
</evidence>
<dbReference type="STRING" id="276.THFILI_06210"/>
<keyword evidence="2" id="KW-0378">Hydrolase</keyword>
<evidence type="ECO:0000313" key="4">
    <source>
        <dbReference type="Proteomes" id="UP000030364"/>
    </source>
</evidence>
<proteinExistence type="inferred from homology"/>
<dbReference type="Proteomes" id="UP000030364">
    <property type="component" value="Unassembled WGS sequence"/>
</dbReference>
<gene>
    <name evidence="3" type="ORF">THFILI_06210</name>
</gene>
<dbReference type="PANTHER" id="PTHR31793">
    <property type="entry name" value="4-HYDROXYBENZOYL-COA THIOESTERASE FAMILY MEMBER"/>
    <property type="match status" value="1"/>
</dbReference>
<keyword evidence="4" id="KW-1185">Reference proteome</keyword>
<sequence>MEGFPVRVPIQVRFSDLDALGHVNNAAYLSYLELARIAYFQRILPGWLQGGHFVLARVEVDYQTPLFLEDRVEVLARALKLGRSSFTMEYRVLKNGEEAARGRTVQVYLEGGRPTPIPEALRRAMEALEGRALTSSS</sequence>
<organism evidence="3 4">
    <name type="scientific">Thermus filiformis</name>
    <dbReference type="NCBI Taxonomy" id="276"/>
    <lineage>
        <taxon>Bacteria</taxon>
        <taxon>Thermotogati</taxon>
        <taxon>Deinococcota</taxon>
        <taxon>Deinococci</taxon>
        <taxon>Thermales</taxon>
        <taxon>Thermaceae</taxon>
        <taxon>Thermus</taxon>
    </lineage>
</organism>
<dbReference type="SUPFAM" id="SSF54637">
    <property type="entry name" value="Thioesterase/thiol ester dehydrase-isomerase"/>
    <property type="match status" value="1"/>
</dbReference>
<dbReference type="GO" id="GO:0047617">
    <property type="term" value="F:fatty acyl-CoA hydrolase activity"/>
    <property type="evidence" value="ECO:0007669"/>
    <property type="project" value="TreeGrafter"/>
</dbReference>
<reference evidence="3 4" key="1">
    <citation type="journal article" date="2015" name="Genome Announc.">
        <title>Draft Genome Sequence of the Thermophile Thermus filiformis ATCC 43280, Producer of Carotenoid-(Di)glucoside-Branched Fatty Acid (Di)esters and Source of Hyperthermostable Enzymes of Biotechnological Interest.</title>
        <authorList>
            <person name="Mandelli F."/>
            <person name="Oliveira Ramires B."/>
            <person name="Couger M.B."/>
            <person name="Paixao D.A."/>
            <person name="Camilo C.M."/>
            <person name="Polikarpov I."/>
            <person name="Prade R."/>
            <person name="Riano-Pachon D.M."/>
            <person name="Squina F.M."/>
        </authorList>
    </citation>
    <scope>NUCLEOTIDE SEQUENCE [LARGE SCALE GENOMIC DNA]</scope>
    <source>
        <strain evidence="3 4">ATCC 43280</strain>
    </source>
</reference>
<evidence type="ECO:0000256" key="2">
    <source>
        <dbReference type="ARBA" id="ARBA00022801"/>
    </source>
</evidence>
<name>A0A0A2WVS9_THEFI</name>
<accession>A0A0A2WVS9</accession>
<comment type="similarity">
    <text evidence="1">Belongs to the 4-hydroxybenzoyl-CoA thioesterase family.</text>
</comment>